<dbReference type="InterPro" id="IPR007318">
    <property type="entry name" value="Phopholipid_MeTrfase"/>
</dbReference>
<dbReference type="RefSeq" id="WP_137437722.1">
    <property type="nucleotide sequence ID" value="NZ_JANRHC010000003.1"/>
</dbReference>
<dbReference type="GO" id="GO:0032259">
    <property type="term" value="P:methylation"/>
    <property type="evidence" value="ECO:0007669"/>
    <property type="project" value="UniProtKB-KW"/>
</dbReference>
<sequence length="208" mass="23924">MVFLDSFHTVAEPLVRYFLGIFFLMIGLQFTSRSLGLYARMGYSFINYGARASAGWWHRNIFNVFRGLILAVVVARIFVDIDPWLGVFDSLYYGPVLVTGMVFLMISFSLVNYLQAFMHDQWRSGVDPKQDRQLLTDGPFSRSRNPVFITVMLGQLGFFLALPSVFSLVCLIAGVTVLVRQARVEERALSELFGDTYEAYRRRVPRWF</sequence>
<accession>A0A4U6QU11</accession>
<keyword evidence="6" id="KW-0808">Transferase</keyword>
<dbReference type="Pfam" id="PF04191">
    <property type="entry name" value="PEMT"/>
    <property type="match status" value="1"/>
</dbReference>
<feature type="transmembrane region" description="Helical" evidence="5">
    <location>
        <begin position="91"/>
        <end position="114"/>
    </location>
</feature>
<evidence type="ECO:0000313" key="6">
    <source>
        <dbReference type="EMBL" id="TKV64360.1"/>
    </source>
</evidence>
<name>A0A4U6QU11_9GAMM</name>
<proteinExistence type="predicted"/>
<comment type="caution">
    <text evidence="6">The sequence shown here is derived from an EMBL/GenBank/DDBJ whole genome shotgun (WGS) entry which is preliminary data.</text>
</comment>
<keyword evidence="2 5" id="KW-0812">Transmembrane</keyword>
<dbReference type="EMBL" id="SZYH01000002">
    <property type="protein sequence ID" value="TKV64360.1"/>
    <property type="molecule type" value="Genomic_DNA"/>
</dbReference>
<keyword evidence="3 5" id="KW-1133">Transmembrane helix</keyword>
<evidence type="ECO:0000256" key="1">
    <source>
        <dbReference type="ARBA" id="ARBA00004127"/>
    </source>
</evidence>
<gene>
    <name evidence="6" type="ORF">FDP08_18310</name>
</gene>
<dbReference type="Proteomes" id="UP000308488">
    <property type="component" value="Unassembled WGS sequence"/>
</dbReference>
<dbReference type="Gene3D" id="1.20.120.1630">
    <property type="match status" value="1"/>
</dbReference>
<evidence type="ECO:0000256" key="5">
    <source>
        <dbReference type="SAM" id="Phobius"/>
    </source>
</evidence>
<dbReference type="AlphaFoldDB" id="A0A4U6QU11"/>
<comment type="subcellular location">
    <subcellularLocation>
        <location evidence="1">Endomembrane system</location>
        <topology evidence="1">Multi-pass membrane protein</topology>
    </subcellularLocation>
</comment>
<keyword evidence="6" id="KW-0489">Methyltransferase</keyword>
<feature type="transmembrane region" description="Helical" evidence="5">
    <location>
        <begin position="17"/>
        <end position="39"/>
    </location>
</feature>
<evidence type="ECO:0000313" key="7">
    <source>
        <dbReference type="Proteomes" id="UP000308488"/>
    </source>
</evidence>
<keyword evidence="7" id="KW-1185">Reference proteome</keyword>
<feature type="transmembrane region" description="Helical" evidence="5">
    <location>
        <begin position="60"/>
        <end position="79"/>
    </location>
</feature>
<feature type="transmembrane region" description="Helical" evidence="5">
    <location>
        <begin position="147"/>
        <end position="179"/>
    </location>
</feature>
<evidence type="ECO:0000256" key="2">
    <source>
        <dbReference type="ARBA" id="ARBA00022692"/>
    </source>
</evidence>
<dbReference type="OrthoDB" id="9811969at2"/>
<dbReference type="PANTHER" id="PTHR43847:SF1">
    <property type="entry name" value="BLL3993 PROTEIN"/>
    <property type="match status" value="1"/>
</dbReference>
<reference evidence="6 7" key="1">
    <citation type="submission" date="2019-05" db="EMBL/GenBank/DDBJ databases">
        <title>Marinobacter panjinensis sp. nov., a moderately halophilic bacterium isolated from sea tidal flat environment.</title>
        <authorList>
            <person name="Yang W."/>
            <person name="An M."/>
            <person name="He W."/>
            <person name="Luo X."/>
            <person name="Zhu L."/>
            <person name="Chen G."/>
            <person name="Zhang Y."/>
            <person name="Wang Y."/>
        </authorList>
    </citation>
    <scope>NUCLEOTIDE SEQUENCE [LARGE SCALE GENOMIC DNA]</scope>
    <source>
        <strain evidence="6 7">PJ-16</strain>
    </source>
</reference>
<dbReference type="InterPro" id="IPR052527">
    <property type="entry name" value="Metal_cation-efflux_comp"/>
</dbReference>
<protein>
    <submittedName>
        <fullName evidence="6">Isoprenylcysteine carboxylmethyltransferase family protein</fullName>
    </submittedName>
</protein>
<dbReference type="GO" id="GO:0012505">
    <property type="term" value="C:endomembrane system"/>
    <property type="evidence" value="ECO:0007669"/>
    <property type="project" value="UniProtKB-SubCell"/>
</dbReference>
<dbReference type="GO" id="GO:0008168">
    <property type="term" value="F:methyltransferase activity"/>
    <property type="evidence" value="ECO:0007669"/>
    <property type="project" value="UniProtKB-KW"/>
</dbReference>
<organism evidence="6 7">
    <name type="scientific">Marinobacter panjinensis</name>
    <dbReference type="NCBI Taxonomy" id="2576384"/>
    <lineage>
        <taxon>Bacteria</taxon>
        <taxon>Pseudomonadati</taxon>
        <taxon>Pseudomonadota</taxon>
        <taxon>Gammaproteobacteria</taxon>
        <taxon>Pseudomonadales</taxon>
        <taxon>Marinobacteraceae</taxon>
        <taxon>Marinobacter</taxon>
    </lineage>
</organism>
<dbReference type="PANTHER" id="PTHR43847">
    <property type="entry name" value="BLL3993 PROTEIN"/>
    <property type="match status" value="1"/>
</dbReference>
<evidence type="ECO:0000256" key="4">
    <source>
        <dbReference type="ARBA" id="ARBA00023136"/>
    </source>
</evidence>
<keyword evidence="4 5" id="KW-0472">Membrane</keyword>
<evidence type="ECO:0000256" key="3">
    <source>
        <dbReference type="ARBA" id="ARBA00022989"/>
    </source>
</evidence>